<organism evidence="7">
    <name type="scientific">viral metagenome</name>
    <dbReference type="NCBI Taxonomy" id="1070528"/>
    <lineage>
        <taxon>unclassified sequences</taxon>
        <taxon>metagenomes</taxon>
        <taxon>organismal metagenomes</taxon>
    </lineage>
</organism>
<evidence type="ECO:0000259" key="6">
    <source>
        <dbReference type="Pfam" id="PF09258"/>
    </source>
</evidence>
<dbReference type="InterPro" id="IPR001173">
    <property type="entry name" value="Glyco_trans_2-like"/>
</dbReference>
<dbReference type="InterPro" id="IPR029044">
    <property type="entry name" value="Nucleotide-diphossugar_trans"/>
</dbReference>
<evidence type="ECO:0000313" key="7">
    <source>
        <dbReference type="EMBL" id="QHT19504.1"/>
    </source>
</evidence>
<evidence type="ECO:0000256" key="2">
    <source>
        <dbReference type="ARBA" id="ARBA00022679"/>
    </source>
</evidence>
<sequence length="1594" mass="183686">MDTLTIGYIAKTQVNALFVESLFAALPLLKEELEYKVVIKSLLGKSNLPHARSILVTEWYDVARPGDLFMFIDTDQTFTHADIVQVIRQEGDLRAGIYANRAGRSTSLPEGGVFQSNTNAPLRYAGTGFLCFTYEAAKIIHESIKSTEGYDRVVITDNHPREGSVIPFFQPLLVETNGKTYWLGEDFSFSHRARLTGLKIVGAVTPGLGHELSNVVHYRGKPTRQWEPETVVYYCGNSHVEFSPLDVKLGGAEQAVVHLSSTLQKKGKKVTVYGRVTPAIHNGVVYRRYEDFNPADTFDMLILWRAFGLQALPYIKDVKTLLVDLHDPTEPRYLPLNMMNRVTSVMVKSDYHRRIYSHLPNSKFTILPNGLQTMPTLPKVKRDPTRFCYTSSYDRGLVPILKYMWPLIRAALPRATFHIHYGHERLAPALLAELAPLLQQNGVVDHGRSTFEETLLERARSVAQLYLTSAPAEIDCLSIREAAALGCIPIISQYGVFAERAGIHVVGDPNARETQEAGAHVAINLSTMPETRREVFIATLIKESLTTTWNEVTSKWLTLPKRAAARGEVQNRYSLVIMNFNRPRIVEQILDRMVMYKNIVEIIVSNGKKETAISYVHPKVTIFDDVAVNEVHGLDRRFLRMLSCDNEDVILIDDDILVEENELCRLLVEYENDPHRIVGFWGRNCKRSGGGISYTTHDAYGDVEAVLTKILVCKRRLGYMFFHCKPLVEDLYREGPPYGNGEDILFSFITRLYYDKPNFALERTSIEDVGDDEVAVSRGSSHMSYRTKLCQFLYANTGAFKERIAAMIYPTDRQKERLVQEQIAQKSDNTVFEPKSKTLVLTISLGRDLIKITRPSMKNYAERVGADFLVLDDHSSFIIRHRSSFIGRKSGRDYGGDSYFLKALVVHEYLNLYDKILWLDDSSVVGPTTENLFDYVEDGSVGAHHFDEDKAAPADVRFIKETKGININRNTYINSGVVVYTKSLRPLFSLETIHKHAQLFESLYPHQAFLNYLLHLHNIPIVILGKQFNDMFLHYDYRSNRNMEQTTIDPKYIEQNQSSIFHITGWWKSRAVVLQNIVDCIELQRPTSKPIKTIETNIVIFVPYCDYFEQFIIRSLQSIVDQKYTRYEVIIVNDGSIYTRNIHEFIRDKPYFTLLNFEKREGPAASKWRFLNYLQQNLHRYTMNDICMIVDGDDYLSTETALATVNRTYQDHKCWVTYGNCVGKFCERPYNVIPESWTDVRSNEFIYNHPRTFKLALATTFTEGDFKMNGEWLVKMTDHPIMFNTIEMAGKQRTKFIETMLYSYEEHANNSYKLVPNHVKEQQKNYVRGLPPKPLTVEPIHIVMCMWKRPENLALQLENLNSQTAVNRIHLHLLNNNLANREVFEEIVSVSARTYTNIKISLSHYDNTYCAFLRFIYTRDVLLRSFNIDYVIFMDDDQLFEPTWVENLYNSRVPKTYMAWYCKKWTMDKIDYWDGSIITSTDCKTGVKTDDLENMHYGATCGSIIDTTIFVDKSLLFEVPEDLPKGLTLYNGIEDLWLSFVVRKIYRWNIKRTLYKEQTTLNLPNSNSEKVSLYLNLRGEKQQLFEYLVAKYGL</sequence>
<dbReference type="SUPFAM" id="SSF53756">
    <property type="entry name" value="UDP-Glycosyltransferase/glycogen phosphorylase"/>
    <property type="match status" value="1"/>
</dbReference>
<dbReference type="GO" id="GO:0016757">
    <property type="term" value="F:glycosyltransferase activity"/>
    <property type="evidence" value="ECO:0007669"/>
    <property type="project" value="InterPro"/>
</dbReference>
<dbReference type="InterPro" id="IPR015338">
    <property type="entry name" value="GT64_dom"/>
</dbReference>
<evidence type="ECO:0000256" key="1">
    <source>
        <dbReference type="ARBA" id="ARBA00004370"/>
    </source>
</evidence>
<evidence type="ECO:0000259" key="5">
    <source>
        <dbReference type="Pfam" id="PF00535"/>
    </source>
</evidence>
<dbReference type="Pfam" id="PF00535">
    <property type="entry name" value="Glycos_transf_2"/>
    <property type="match status" value="1"/>
</dbReference>
<dbReference type="InterPro" id="IPR004263">
    <property type="entry name" value="Exostosin"/>
</dbReference>
<name>A0A6C0DSF9_9ZZZZ</name>
<dbReference type="Pfam" id="PF09258">
    <property type="entry name" value="Glyco_transf_64"/>
    <property type="match status" value="1"/>
</dbReference>
<dbReference type="EMBL" id="MN739667">
    <property type="protein sequence ID" value="QHT19504.1"/>
    <property type="molecule type" value="Genomic_DNA"/>
</dbReference>
<protein>
    <recommendedName>
        <fullName evidence="8">Glycosyltransferase 2-like domain-containing protein</fullName>
    </recommendedName>
</protein>
<evidence type="ECO:0000256" key="3">
    <source>
        <dbReference type="ARBA" id="ARBA00023136"/>
    </source>
</evidence>
<keyword evidence="2" id="KW-0808">Transferase</keyword>
<comment type="subcellular location">
    <subcellularLocation>
        <location evidence="1">Membrane</location>
    </subcellularLocation>
</comment>
<reference evidence="7" key="1">
    <citation type="journal article" date="2020" name="Nature">
        <title>Giant virus diversity and host interactions through global metagenomics.</title>
        <authorList>
            <person name="Schulz F."/>
            <person name="Roux S."/>
            <person name="Paez-Espino D."/>
            <person name="Jungbluth S."/>
            <person name="Walsh D.A."/>
            <person name="Denef V.J."/>
            <person name="McMahon K.D."/>
            <person name="Konstantinidis K.T."/>
            <person name="Eloe-Fadrosh E.A."/>
            <person name="Kyrpides N.C."/>
            <person name="Woyke T."/>
        </authorList>
    </citation>
    <scope>NUCLEOTIDE SEQUENCE</scope>
    <source>
        <strain evidence="7">GVMAG-M-3300023174-57</strain>
    </source>
</reference>
<dbReference type="Gene3D" id="3.90.550.10">
    <property type="entry name" value="Spore Coat Polysaccharide Biosynthesis Protein SpsA, Chain A"/>
    <property type="match status" value="3"/>
</dbReference>
<evidence type="ECO:0008006" key="8">
    <source>
        <dbReference type="Google" id="ProtNLM"/>
    </source>
</evidence>
<dbReference type="PANTHER" id="PTHR48261:SF2">
    <property type="entry name" value="ACETYLGLUCOSAMINYLTRANSFERASE"/>
    <property type="match status" value="1"/>
</dbReference>
<accession>A0A6C0DSF9</accession>
<dbReference type="GO" id="GO:0016020">
    <property type="term" value="C:membrane"/>
    <property type="evidence" value="ECO:0007669"/>
    <property type="project" value="UniProtKB-SubCell"/>
</dbReference>
<dbReference type="PANTHER" id="PTHR48261">
    <property type="entry name" value="ACETYLGLUCOSAMINYLTRANSFERASE"/>
    <property type="match status" value="1"/>
</dbReference>
<feature type="domain" description="Glycosyltransferase 2-like" evidence="5">
    <location>
        <begin position="1100"/>
        <end position="1265"/>
    </location>
</feature>
<dbReference type="SUPFAM" id="SSF53448">
    <property type="entry name" value="Nucleotide-diphospho-sugar transferases"/>
    <property type="match status" value="4"/>
</dbReference>
<dbReference type="CDD" id="cd00761">
    <property type="entry name" value="Glyco_tranf_GTA_type"/>
    <property type="match status" value="1"/>
</dbReference>
<keyword evidence="3" id="KW-0472">Membrane</keyword>
<proteinExistence type="predicted"/>
<evidence type="ECO:0000256" key="4">
    <source>
        <dbReference type="ARBA" id="ARBA00023157"/>
    </source>
</evidence>
<keyword evidence="4" id="KW-1015">Disulfide bond</keyword>
<feature type="domain" description="Glycosyl transferase 64" evidence="6">
    <location>
        <begin position="573"/>
        <end position="794"/>
    </location>
</feature>